<name>A0A2M6K7W4_9BACT</name>
<accession>A0A2M6K7W4</accession>
<dbReference type="Pfam" id="PF07963">
    <property type="entry name" value="N_methyl"/>
    <property type="match status" value="1"/>
</dbReference>
<keyword evidence="1" id="KW-1133">Transmembrane helix</keyword>
<dbReference type="AlphaFoldDB" id="A0A2M6K7W4"/>
<comment type="caution">
    <text evidence="2">The sequence shown here is derived from an EMBL/GenBank/DDBJ whole genome shotgun (WGS) entry which is preliminary data.</text>
</comment>
<evidence type="ECO:0000313" key="2">
    <source>
        <dbReference type="EMBL" id="PIR12761.1"/>
    </source>
</evidence>
<evidence type="ECO:0008006" key="4">
    <source>
        <dbReference type="Google" id="ProtNLM"/>
    </source>
</evidence>
<dbReference type="SUPFAM" id="SSF54523">
    <property type="entry name" value="Pili subunits"/>
    <property type="match status" value="1"/>
</dbReference>
<evidence type="ECO:0000313" key="3">
    <source>
        <dbReference type="Proteomes" id="UP000230869"/>
    </source>
</evidence>
<organism evidence="2 3">
    <name type="scientific">Candidatus Falkowbacteria bacterium CG11_big_fil_rev_8_21_14_0_20_39_10</name>
    <dbReference type="NCBI Taxonomy" id="1974570"/>
    <lineage>
        <taxon>Bacteria</taxon>
        <taxon>Candidatus Falkowiibacteriota</taxon>
    </lineage>
</organism>
<dbReference type="InterPro" id="IPR012902">
    <property type="entry name" value="N_methyl_site"/>
</dbReference>
<sequence length="192" mass="21304">MLKILKTTKKSHFGFTLIELIVGVSMLALVTGIFLANYHGTNKHAELVMEAQKLAANLRTAQSYSLESKKFNDDIPAGGWGIHFDLAASKESYLIFADIDEPEAEGSKTYDGEAEKLQEFNLPKGITIEEIKMEDDSVWDNVDISFLPPDPTTNIWDGTDNYNLAQITLKENAGNTTKVVEVNFFGLINVVD</sequence>
<keyword evidence="1" id="KW-0472">Membrane</keyword>
<reference evidence="2 3" key="1">
    <citation type="submission" date="2017-09" db="EMBL/GenBank/DDBJ databases">
        <title>Depth-based differentiation of microbial function through sediment-hosted aquifers and enrichment of novel symbionts in the deep terrestrial subsurface.</title>
        <authorList>
            <person name="Probst A.J."/>
            <person name="Ladd B."/>
            <person name="Jarett J.K."/>
            <person name="Geller-Mcgrath D.E."/>
            <person name="Sieber C.M."/>
            <person name="Emerson J.B."/>
            <person name="Anantharaman K."/>
            <person name="Thomas B.C."/>
            <person name="Malmstrom R."/>
            <person name="Stieglmeier M."/>
            <person name="Klingl A."/>
            <person name="Woyke T."/>
            <person name="Ryan C.M."/>
            <person name="Banfield J.F."/>
        </authorList>
    </citation>
    <scope>NUCLEOTIDE SEQUENCE [LARGE SCALE GENOMIC DNA]</scope>
    <source>
        <strain evidence="2">CG11_big_fil_rev_8_21_14_0_20_39_10</strain>
    </source>
</reference>
<keyword evidence="1" id="KW-0812">Transmembrane</keyword>
<dbReference type="InterPro" id="IPR045584">
    <property type="entry name" value="Pilin-like"/>
</dbReference>
<evidence type="ECO:0000256" key="1">
    <source>
        <dbReference type="SAM" id="Phobius"/>
    </source>
</evidence>
<protein>
    <recommendedName>
        <fullName evidence="4">Prepilin-type N-terminal cleavage/methylation domain-containing protein</fullName>
    </recommendedName>
</protein>
<feature type="transmembrane region" description="Helical" evidence="1">
    <location>
        <begin position="12"/>
        <end position="36"/>
    </location>
</feature>
<dbReference type="Gene3D" id="3.30.700.10">
    <property type="entry name" value="Glycoprotein, Type 4 Pilin"/>
    <property type="match status" value="1"/>
</dbReference>
<dbReference type="EMBL" id="PCWW01000073">
    <property type="protein sequence ID" value="PIR12761.1"/>
    <property type="molecule type" value="Genomic_DNA"/>
</dbReference>
<proteinExistence type="predicted"/>
<dbReference type="NCBIfam" id="TIGR02532">
    <property type="entry name" value="IV_pilin_GFxxxE"/>
    <property type="match status" value="1"/>
</dbReference>
<dbReference type="Proteomes" id="UP000230869">
    <property type="component" value="Unassembled WGS sequence"/>
</dbReference>
<gene>
    <name evidence="2" type="ORF">COV49_04490</name>
</gene>